<feature type="transmembrane region" description="Helical" evidence="8">
    <location>
        <begin position="199"/>
        <end position="218"/>
    </location>
</feature>
<keyword evidence="4" id="KW-1003">Cell membrane</keyword>
<keyword evidence="3" id="KW-0813">Transport</keyword>
<comment type="subcellular location">
    <subcellularLocation>
        <location evidence="1">Cell membrane</location>
        <topology evidence="1">Multi-pass membrane protein</topology>
    </subcellularLocation>
</comment>
<keyword evidence="5 8" id="KW-0812">Transmembrane</keyword>
<accession>A0A1G7HJ00</accession>
<feature type="transmembrane region" description="Helical" evidence="8">
    <location>
        <begin position="282"/>
        <end position="300"/>
    </location>
</feature>
<dbReference type="OrthoDB" id="9792889at2"/>
<dbReference type="GO" id="GO:0022857">
    <property type="term" value="F:transmembrane transporter activity"/>
    <property type="evidence" value="ECO:0007669"/>
    <property type="project" value="InterPro"/>
</dbReference>
<dbReference type="RefSeq" id="WP_093687031.1">
    <property type="nucleotide sequence ID" value="NZ_FNBU01000001.1"/>
</dbReference>
<dbReference type="InterPro" id="IPR037294">
    <property type="entry name" value="ABC_BtuC-like"/>
</dbReference>
<dbReference type="FunFam" id="1.10.3470.10:FF:000001">
    <property type="entry name" value="Vitamin B12 ABC transporter permease BtuC"/>
    <property type="match status" value="1"/>
</dbReference>
<dbReference type="EMBL" id="FNBU01000001">
    <property type="protein sequence ID" value="SDF00306.1"/>
    <property type="molecule type" value="Genomic_DNA"/>
</dbReference>
<evidence type="ECO:0000256" key="6">
    <source>
        <dbReference type="ARBA" id="ARBA00022989"/>
    </source>
</evidence>
<protein>
    <submittedName>
        <fullName evidence="9">Iron complex transport system permease protein</fullName>
    </submittedName>
</protein>
<dbReference type="PANTHER" id="PTHR30472:SF25">
    <property type="entry name" value="ABC TRANSPORTER PERMEASE PROTEIN MJ0876-RELATED"/>
    <property type="match status" value="1"/>
</dbReference>
<evidence type="ECO:0000256" key="5">
    <source>
        <dbReference type="ARBA" id="ARBA00022692"/>
    </source>
</evidence>
<dbReference type="GO" id="GO:0033214">
    <property type="term" value="P:siderophore-iron import into cell"/>
    <property type="evidence" value="ECO:0007669"/>
    <property type="project" value="TreeGrafter"/>
</dbReference>
<keyword evidence="6 8" id="KW-1133">Transmembrane helix</keyword>
<keyword evidence="10" id="KW-1185">Reference proteome</keyword>
<dbReference type="GO" id="GO:0005886">
    <property type="term" value="C:plasma membrane"/>
    <property type="evidence" value="ECO:0007669"/>
    <property type="project" value="UniProtKB-SubCell"/>
</dbReference>
<evidence type="ECO:0000256" key="2">
    <source>
        <dbReference type="ARBA" id="ARBA00007935"/>
    </source>
</evidence>
<dbReference type="Proteomes" id="UP000243333">
    <property type="component" value="Unassembled WGS sequence"/>
</dbReference>
<dbReference type="InterPro" id="IPR000522">
    <property type="entry name" value="ABC_transptr_permease_BtuC"/>
</dbReference>
<feature type="transmembrane region" description="Helical" evidence="8">
    <location>
        <begin position="72"/>
        <end position="93"/>
    </location>
</feature>
<feature type="transmembrane region" description="Helical" evidence="8">
    <location>
        <begin position="100"/>
        <end position="119"/>
    </location>
</feature>
<feature type="transmembrane region" description="Helical" evidence="8">
    <location>
        <begin position="156"/>
        <end position="179"/>
    </location>
</feature>
<dbReference type="Gene3D" id="1.10.3470.10">
    <property type="entry name" value="ABC transporter involved in vitamin B12 uptake, BtuC"/>
    <property type="match status" value="1"/>
</dbReference>
<dbReference type="Pfam" id="PF01032">
    <property type="entry name" value="FecCD"/>
    <property type="match status" value="1"/>
</dbReference>
<dbReference type="PANTHER" id="PTHR30472">
    <property type="entry name" value="FERRIC ENTEROBACTIN TRANSPORT SYSTEM PERMEASE PROTEIN"/>
    <property type="match status" value="1"/>
</dbReference>
<reference evidence="10" key="1">
    <citation type="submission" date="2016-10" db="EMBL/GenBank/DDBJ databases">
        <authorList>
            <person name="Varghese N."/>
            <person name="Submissions S."/>
        </authorList>
    </citation>
    <scope>NUCLEOTIDE SEQUENCE [LARGE SCALE GENOMIC DNA]</scope>
    <source>
        <strain evidence="10">DSM 23256</strain>
    </source>
</reference>
<evidence type="ECO:0000256" key="8">
    <source>
        <dbReference type="SAM" id="Phobius"/>
    </source>
</evidence>
<dbReference type="CDD" id="cd06550">
    <property type="entry name" value="TM_ABC_iron-siderophores_like"/>
    <property type="match status" value="1"/>
</dbReference>
<organism evidence="9 10">
    <name type="scientific">Sporolituus thermophilus DSM 23256</name>
    <dbReference type="NCBI Taxonomy" id="1123285"/>
    <lineage>
        <taxon>Bacteria</taxon>
        <taxon>Bacillati</taxon>
        <taxon>Bacillota</taxon>
        <taxon>Negativicutes</taxon>
        <taxon>Selenomonadales</taxon>
        <taxon>Sporomusaceae</taxon>
        <taxon>Sporolituus</taxon>
    </lineage>
</organism>
<feature type="transmembrane region" description="Helical" evidence="8">
    <location>
        <begin position="125"/>
        <end position="144"/>
    </location>
</feature>
<keyword evidence="7 8" id="KW-0472">Membrane</keyword>
<evidence type="ECO:0000256" key="7">
    <source>
        <dbReference type="ARBA" id="ARBA00023136"/>
    </source>
</evidence>
<dbReference type="STRING" id="1123285.SAMN05660235_00081"/>
<proteinExistence type="inferred from homology"/>
<evidence type="ECO:0000256" key="3">
    <source>
        <dbReference type="ARBA" id="ARBA00022448"/>
    </source>
</evidence>
<sequence>MKQFRSTQSIVLLLSAVVLIGTAVAALSIGSADIAPGEIAAIVVQRLLPVEIGPELPPVHSKIVWEIRWPRLALAMLIGSSLAVSGACYQALFKNPLADPFILGVSSGAALGAAVAIVLGHTAFVSFYAFAGGAVTIFIVYILGGGDRAELSSNRLLLAGVALGSLLNALLSSIMALHTKQLGPILFWLLGSLGNPPENLTLMAALIAIGLAGIMLFARDLDILATGDENAQFLGVDVAKVKVSLLLCTTLITGTVVAVSGIIGFIGLIVPHMLRKLIGPEHRLLLPACALWGAIFLLWADSVTRLFASLSPVPVGVVTALLGGPFFLYILYRTDRRQ</sequence>
<comment type="similarity">
    <text evidence="2">Belongs to the binding-protein-dependent transport system permease family. FecCD subfamily.</text>
</comment>
<feature type="transmembrane region" description="Helical" evidence="8">
    <location>
        <begin position="312"/>
        <end position="332"/>
    </location>
</feature>
<feature type="transmembrane region" description="Helical" evidence="8">
    <location>
        <begin position="245"/>
        <end position="270"/>
    </location>
</feature>
<name>A0A1G7HJ00_9FIRM</name>
<evidence type="ECO:0000256" key="1">
    <source>
        <dbReference type="ARBA" id="ARBA00004651"/>
    </source>
</evidence>
<evidence type="ECO:0000256" key="4">
    <source>
        <dbReference type="ARBA" id="ARBA00022475"/>
    </source>
</evidence>
<gene>
    <name evidence="9" type="ORF">SAMN05660235_00081</name>
</gene>
<evidence type="ECO:0000313" key="10">
    <source>
        <dbReference type="Proteomes" id="UP000243333"/>
    </source>
</evidence>
<dbReference type="AlphaFoldDB" id="A0A1G7HJ00"/>
<evidence type="ECO:0000313" key="9">
    <source>
        <dbReference type="EMBL" id="SDF00306.1"/>
    </source>
</evidence>
<dbReference type="SUPFAM" id="SSF81345">
    <property type="entry name" value="ABC transporter involved in vitamin B12 uptake, BtuC"/>
    <property type="match status" value="1"/>
</dbReference>